<name>A0A2K5AQK0_9ARCH</name>
<keyword evidence="3" id="KW-1185">Reference proteome</keyword>
<evidence type="ECO:0000313" key="2">
    <source>
        <dbReference type="EMBL" id="SPC33932.1"/>
    </source>
</evidence>
<protein>
    <recommendedName>
        <fullName evidence="1">SIS domain-containing protein</fullName>
    </recommendedName>
</protein>
<proteinExistence type="predicted"/>
<dbReference type="InterPro" id="IPR046348">
    <property type="entry name" value="SIS_dom_sf"/>
</dbReference>
<dbReference type="PROSITE" id="PS51464">
    <property type="entry name" value="SIS"/>
    <property type="match status" value="1"/>
</dbReference>
<evidence type="ECO:0000313" key="3">
    <source>
        <dbReference type="Proteomes" id="UP000236248"/>
    </source>
</evidence>
<dbReference type="RefSeq" id="WP_103287298.1">
    <property type="nucleotide sequence ID" value="NZ_LT981265.1"/>
</dbReference>
<sequence length="317" mass="35067">MSTLDAYEQEVSYQVEDIPMLMQEMKSRWLSKEEQLNTLITGSGDSFAAVMLAERLSGFRIQCIDPFELLSMIASRRILYIVSVSGSTRAVLDAMDRAHRHGMKVVAITANAESKLARGADSTILIRFKRTGMLTAGSIGFTASLVASASLAVNMDDVSVDVKDVFSKASDDAGGIVLAEHNYIVGDVLTYPLAVYGSAKLYEVLGARASYCRLEQFCHMEVFSLKEGDKVLILSSEEKARMLADGLRSNGIDATLLEYCNNEDRCNGRYEDETLSRLLYYTFLLQITVLNNAKRLGLRECAFVNHRLLGLSSSLIY</sequence>
<dbReference type="GO" id="GO:0097367">
    <property type="term" value="F:carbohydrate derivative binding"/>
    <property type="evidence" value="ECO:0007669"/>
    <property type="project" value="InterPro"/>
</dbReference>
<dbReference type="Pfam" id="PF01380">
    <property type="entry name" value="SIS"/>
    <property type="match status" value="1"/>
</dbReference>
<feature type="domain" description="SIS" evidence="1">
    <location>
        <begin position="26"/>
        <end position="161"/>
    </location>
</feature>
<gene>
    <name evidence="2" type="ORF">NCAV_0751</name>
</gene>
<dbReference type="AlphaFoldDB" id="A0A2K5AQK0"/>
<reference evidence="3" key="1">
    <citation type="submission" date="2018-01" db="EMBL/GenBank/DDBJ databases">
        <authorList>
            <person name="Kerou L M."/>
        </authorList>
    </citation>
    <scope>NUCLEOTIDE SEQUENCE [LARGE SCALE GENOMIC DNA]</scope>
    <source>
        <strain evidence="3">SCU2</strain>
    </source>
</reference>
<dbReference type="EMBL" id="LT981265">
    <property type="protein sequence ID" value="SPC33932.1"/>
    <property type="molecule type" value="Genomic_DNA"/>
</dbReference>
<organism evidence="2 3">
    <name type="scientific">Candidatus Nitrosocaldus cavascurensis</name>
    <dbReference type="NCBI Taxonomy" id="2058097"/>
    <lineage>
        <taxon>Archaea</taxon>
        <taxon>Nitrososphaerota</taxon>
        <taxon>Nitrososphaeria</taxon>
        <taxon>Candidatus Nitrosocaldales</taxon>
        <taxon>Candidatus Nitrosocaldaceae</taxon>
        <taxon>Candidatus Nitrosocaldus</taxon>
    </lineage>
</organism>
<dbReference type="Gene3D" id="3.40.50.10490">
    <property type="entry name" value="Glucose-6-phosphate isomerase like protein, domain 1"/>
    <property type="match status" value="1"/>
</dbReference>
<dbReference type="GeneID" id="41594814"/>
<accession>A0A2K5AQK0</accession>
<dbReference type="SUPFAM" id="SSF53697">
    <property type="entry name" value="SIS domain"/>
    <property type="match status" value="1"/>
</dbReference>
<evidence type="ECO:0000259" key="1">
    <source>
        <dbReference type="PROSITE" id="PS51464"/>
    </source>
</evidence>
<dbReference type="KEGG" id="ncv:NCAV_0751"/>
<dbReference type="GO" id="GO:1901135">
    <property type="term" value="P:carbohydrate derivative metabolic process"/>
    <property type="evidence" value="ECO:0007669"/>
    <property type="project" value="InterPro"/>
</dbReference>
<dbReference type="InterPro" id="IPR001347">
    <property type="entry name" value="SIS_dom"/>
</dbReference>
<dbReference type="Proteomes" id="UP000236248">
    <property type="component" value="Chromosome NCAV"/>
</dbReference>